<gene>
    <name evidence="2" type="ORF">FRY98_25495</name>
</gene>
<dbReference type="OrthoDB" id="9155572at2"/>
<comment type="caution">
    <text evidence="2">The sequence shown here is derived from an EMBL/GenBank/DDBJ whole genome shotgun (WGS) entry which is preliminary data.</text>
</comment>
<dbReference type="Proteomes" id="UP000325218">
    <property type="component" value="Unassembled WGS sequence"/>
</dbReference>
<keyword evidence="3" id="KW-1185">Reference proteome</keyword>
<accession>A0A5D0CLC3</accession>
<feature type="transmembrane region" description="Helical" evidence="1">
    <location>
        <begin position="73"/>
        <end position="99"/>
    </location>
</feature>
<reference evidence="2 3" key="1">
    <citation type="submission" date="2019-08" db="EMBL/GenBank/DDBJ databases">
        <title>Genome sequencing of Paenibacillus faecis DSM 23593(T).</title>
        <authorList>
            <person name="Kook J.-K."/>
            <person name="Park S.-N."/>
            <person name="Lim Y.K."/>
        </authorList>
    </citation>
    <scope>NUCLEOTIDE SEQUENCE [LARGE SCALE GENOMIC DNA]</scope>
    <source>
        <strain evidence="2 3">DSM 23593</strain>
    </source>
</reference>
<dbReference type="EMBL" id="VSDO01000006">
    <property type="protein sequence ID" value="TYA09964.1"/>
    <property type="molecule type" value="Genomic_DNA"/>
</dbReference>
<name>A0A5D0CLC3_9BACL</name>
<feature type="transmembrane region" description="Helical" evidence="1">
    <location>
        <begin position="143"/>
        <end position="161"/>
    </location>
</feature>
<keyword evidence="1" id="KW-0472">Membrane</keyword>
<organism evidence="2 3">
    <name type="scientific">Paenibacillus faecis</name>
    <dbReference type="NCBI Taxonomy" id="862114"/>
    <lineage>
        <taxon>Bacteria</taxon>
        <taxon>Bacillati</taxon>
        <taxon>Bacillota</taxon>
        <taxon>Bacilli</taxon>
        <taxon>Bacillales</taxon>
        <taxon>Paenibacillaceae</taxon>
        <taxon>Paenibacillus</taxon>
    </lineage>
</organism>
<dbReference type="InterPro" id="IPR019690">
    <property type="entry name" value="DUF2569"/>
</dbReference>
<sequence length="172" mass="19514">MMQMQNNLPTEPPNHSNLGVSGLGGWLVLVQISLYATILMLLARMREYVSGFLLNPESWSILTTPSSPAYHPLWGPAIIFEAVYFVSMFIFCIMILIMFYSKKRVLPRLMIIAYSVGLLFGIIDTVLIFQIPMAAGMLDVSSIREVVKSAIICAIWIPYFLKSERVKNTFIW</sequence>
<keyword evidence="1" id="KW-1133">Transmembrane helix</keyword>
<feature type="transmembrane region" description="Helical" evidence="1">
    <location>
        <begin position="111"/>
        <end position="131"/>
    </location>
</feature>
<proteinExistence type="predicted"/>
<dbReference type="AlphaFoldDB" id="A0A5D0CLC3"/>
<evidence type="ECO:0000256" key="1">
    <source>
        <dbReference type="SAM" id="Phobius"/>
    </source>
</evidence>
<feature type="transmembrane region" description="Helical" evidence="1">
    <location>
        <begin position="20"/>
        <end position="43"/>
    </location>
</feature>
<evidence type="ECO:0000313" key="2">
    <source>
        <dbReference type="EMBL" id="TYA09964.1"/>
    </source>
</evidence>
<evidence type="ECO:0000313" key="3">
    <source>
        <dbReference type="Proteomes" id="UP000325218"/>
    </source>
</evidence>
<keyword evidence="1" id="KW-0812">Transmembrane</keyword>
<dbReference type="Pfam" id="PF10754">
    <property type="entry name" value="DUF2569"/>
    <property type="match status" value="1"/>
</dbReference>
<protein>
    <submittedName>
        <fullName evidence="2">DUF2569 domain-containing protein</fullName>
    </submittedName>
</protein>
<dbReference type="RefSeq" id="WP_148457519.1">
    <property type="nucleotide sequence ID" value="NZ_VSDO01000006.1"/>
</dbReference>